<keyword evidence="1 4" id="KW-0378">Hydrolase</keyword>
<dbReference type="EC" id="3.5.1.28" evidence="4"/>
<dbReference type="InterPro" id="IPR002508">
    <property type="entry name" value="MurNAc-LAA_cat"/>
</dbReference>
<dbReference type="SUPFAM" id="SSF53187">
    <property type="entry name" value="Zn-dependent exopeptidases"/>
    <property type="match status" value="1"/>
</dbReference>
<dbReference type="GO" id="GO:0009253">
    <property type="term" value="P:peptidoglycan catabolic process"/>
    <property type="evidence" value="ECO:0007669"/>
    <property type="project" value="InterPro"/>
</dbReference>
<evidence type="ECO:0000259" key="3">
    <source>
        <dbReference type="SMART" id="SM00646"/>
    </source>
</evidence>
<comment type="caution">
    <text evidence="4">The sequence shown here is derived from an EMBL/GenBank/DDBJ whole genome shotgun (WGS) entry which is preliminary data.</text>
</comment>
<dbReference type="AlphaFoldDB" id="A0A841KQ72"/>
<keyword evidence="2" id="KW-0472">Membrane</keyword>
<evidence type="ECO:0000313" key="5">
    <source>
        <dbReference type="Proteomes" id="UP000579281"/>
    </source>
</evidence>
<protein>
    <submittedName>
        <fullName evidence="4">N-acetylmuramoyl-L-alanine amidase</fullName>
        <ecNumber evidence="4">3.5.1.28</ecNumber>
    </submittedName>
</protein>
<evidence type="ECO:0000256" key="1">
    <source>
        <dbReference type="ARBA" id="ARBA00022801"/>
    </source>
</evidence>
<organism evidence="4 5">
    <name type="scientific">Anaerosolibacter carboniphilus</name>
    <dbReference type="NCBI Taxonomy" id="1417629"/>
    <lineage>
        <taxon>Bacteria</taxon>
        <taxon>Bacillati</taxon>
        <taxon>Bacillota</taxon>
        <taxon>Clostridia</taxon>
        <taxon>Peptostreptococcales</taxon>
        <taxon>Thermotaleaceae</taxon>
        <taxon>Anaerosolibacter</taxon>
    </lineage>
</organism>
<evidence type="ECO:0000313" key="4">
    <source>
        <dbReference type="EMBL" id="MBB6215904.1"/>
    </source>
</evidence>
<dbReference type="InterPro" id="IPR050695">
    <property type="entry name" value="N-acetylmuramoyl_amidase_3"/>
</dbReference>
<dbReference type="Gene3D" id="3.40.630.40">
    <property type="entry name" value="Zn-dependent exopeptidases"/>
    <property type="match status" value="1"/>
</dbReference>
<dbReference type="GO" id="GO:0030288">
    <property type="term" value="C:outer membrane-bounded periplasmic space"/>
    <property type="evidence" value="ECO:0007669"/>
    <property type="project" value="TreeGrafter"/>
</dbReference>
<keyword evidence="5" id="KW-1185">Reference proteome</keyword>
<dbReference type="RefSeq" id="WP_184310459.1">
    <property type="nucleotide sequence ID" value="NZ_JACHEN010000011.1"/>
</dbReference>
<reference evidence="4 5" key="1">
    <citation type="submission" date="2020-08" db="EMBL/GenBank/DDBJ databases">
        <title>Genomic Encyclopedia of Type Strains, Phase IV (KMG-IV): sequencing the most valuable type-strain genomes for metagenomic binning, comparative biology and taxonomic classification.</title>
        <authorList>
            <person name="Goeker M."/>
        </authorList>
    </citation>
    <scope>NUCLEOTIDE SEQUENCE [LARGE SCALE GENOMIC DNA]</scope>
    <source>
        <strain evidence="4 5">DSM 103526</strain>
    </source>
</reference>
<sequence length="246" mass="28022">MARRIIMVTVKFRFVAVSLFAFIFLTSFLLLNNHYKFIYTLSNVAYSHVVVIDPGHGGIDSGTSQGDILEKDLNLKLALRVKKLLQKQKIKVILTRDKDISLEDQSSLPDTRYKRDLDARKNIINNNHPNLFVSIHTDARPDEPTASGIGIFYFPKSENSKKIAQKIHSVINEIIYNNYLKQTEKMFPIAPGDYYILRETTPPGILIEIGFLTNSKDLYRLQSEEYQSQLALAISKGIVYALKNSP</sequence>
<dbReference type="PANTHER" id="PTHR30404">
    <property type="entry name" value="N-ACETYLMURAMOYL-L-ALANINE AMIDASE"/>
    <property type="match status" value="1"/>
</dbReference>
<proteinExistence type="predicted"/>
<feature type="transmembrane region" description="Helical" evidence="2">
    <location>
        <begin position="12"/>
        <end position="31"/>
    </location>
</feature>
<gene>
    <name evidence="4" type="ORF">HNQ80_001995</name>
</gene>
<dbReference type="Proteomes" id="UP000579281">
    <property type="component" value="Unassembled WGS sequence"/>
</dbReference>
<keyword evidence="2" id="KW-0812">Transmembrane</keyword>
<dbReference type="SMART" id="SM00646">
    <property type="entry name" value="Ami_3"/>
    <property type="match status" value="1"/>
</dbReference>
<keyword evidence="2" id="KW-1133">Transmembrane helix</keyword>
<name>A0A841KQ72_9FIRM</name>
<dbReference type="CDD" id="cd02696">
    <property type="entry name" value="MurNAc-LAA"/>
    <property type="match status" value="1"/>
</dbReference>
<accession>A0A841KQ72</accession>
<evidence type="ECO:0000256" key="2">
    <source>
        <dbReference type="SAM" id="Phobius"/>
    </source>
</evidence>
<dbReference type="PANTHER" id="PTHR30404:SF0">
    <property type="entry name" value="N-ACETYLMURAMOYL-L-ALANINE AMIDASE AMIC"/>
    <property type="match status" value="1"/>
</dbReference>
<dbReference type="GO" id="GO:0008745">
    <property type="term" value="F:N-acetylmuramoyl-L-alanine amidase activity"/>
    <property type="evidence" value="ECO:0007669"/>
    <property type="project" value="UniProtKB-EC"/>
</dbReference>
<feature type="domain" description="MurNAc-LAA" evidence="3">
    <location>
        <begin position="121"/>
        <end position="239"/>
    </location>
</feature>
<dbReference type="EMBL" id="JACHEN010000011">
    <property type="protein sequence ID" value="MBB6215904.1"/>
    <property type="molecule type" value="Genomic_DNA"/>
</dbReference>
<dbReference type="Pfam" id="PF01520">
    <property type="entry name" value="Amidase_3"/>
    <property type="match status" value="1"/>
</dbReference>